<comment type="caution">
    <text evidence="9">The sequence shown here is derived from an EMBL/GenBank/DDBJ whole genome shotgun (WGS) entry which is preliminary data.</text>
</comment>
<name>A0A2K1QWC7_9PEZI</name>
<dbReference type="CDD" id="cd02979">
    <property type="entry name" value="PHOX_C"/>
    <property type="match status" value="1"/>
</dbReference>
<reference evidence="9 10" key="1">
    <citation type="submission" date="2017-06" db="EMBL/GenBank/DDBJ databases">
        <title>Draft genome sequence of a variant of Elsinoe murrayae.</title>
        <authorList>
            <person name="Cheng Q."/>
        </authorList>
    </citation>
    <scope>NUCLEOTIDE SEQUENCE [LARGE SCALE GENOMIC DNA]</scope>
    <source>
        <strain evidence="9 10">CQ-2017a</strain>
    </source>
</reference>
<dbReference type="PANTHER" id="PTHR43004">
    <property type="entry name" value="TRK SYSTEM POTASSIUM UPTAKE PROTEIN"/>
    <property type="match status" value="1"/>
</dbReference>
<dbReference type="Pfam" id="PF01494">
    <property type="entry name" value="FAD_binding_3"/>
    <property type="match status" value="1"/>
</dbReference>
<dbReference type="PANTHER" id="PTHR43004:SF19">
    <property type="entry name" value="BINDING MONOOXYGENASE, PUTATIVE (JCVI)-RELATED"/>
    <property type="match status" value="1"/>
</dbReference>
<dbReference type="SUPFAM" id="SSF52833">
    <property type="entry name" value="Thioredoxin-like"/>
    <property type="match status" value="1"/>
</dbReference>
<evidence type="ECO:0000256" key="2">
    <source>
        <dbReference type="ARBA" id="ARBA00007801"/>
    </source>
</evidence>
<feature type="domain" description="Phenol hydroxylase-like C-terminal dimerisation" evidence="8">
    <location>
        <begin position="442"/>
        <end position="674"/>
    </location>
</feature>
<dbReference type="OrthoDB" id="1716816at2759"/>
<keyword evidence="10" id="KW-1185">Reference proteome</keyword>
<evidence type="ECO:0000259" key="7">
    <source>
        <dbReference type="Pfam" id="PF01494"/>
    </source>
</evidence>
<dbReference type="InterPro" id="IPR038220">
    <property type="entry name" value="PHOX_C_sf"/>
</dbReference>
<feature type="region of interest" description="Disordered" evidence="6">
    <location>
        <begin position="1"/>
        <end position="26"/>
    </location>
</feature>
<evidence type="ECO:0000313" key="9">
    <source>
        <dbReference type="EMBL" id="PNS19260.1"/>
    </source>
</evidence>
<dbReference type="NCBIfam" id="NF006144">
    <property type="entry name" value="PRK08294.1"/>
    <property type="match status" value="1"/>
</dbReference>
<sequence length="675" mass="75081">MHLQFHHSSYRPGSPTLSPDVPTALPAPRPLPREVDVLIVGAGPAGLTLAAQLSQFSDISVALAEQKQDRLKVGQADGIQCRSIEIFESFGFAERVLREGYWVNETVFWGVSGGAPGGEKGRGIVRSGRTRDVPEGLSEFPHIILNQARIHDFWLDVMRKGARPTEPYYGKALVGLKREGEGGYPVEATFETETIRAKYVVGCDGARSSVRSQLGVSLQGDSASQAWGVMDVICLTTFPDIRFKCVIQSESGNIVIIPREGGYLVRLYIELGDLPVGSRIRDLQLTKEDLIKKAQDIFRPYAFEAKDIYWWSAYEIGQRLCPHFDDSNINGSRDPRIFIMGDACHTHSPKAGQGMNVSMQDGYNMGWKLASVLRGLARPELLRTYATERYAIAKELIDFDRELLQMYGKRAKQGKDEEKVDPKEFERYFTKSLMYTSGMGYSYPQSAIIASGVSAPFQSLASGFPVGERFHSHPVVRFFDAKPIQLGHTVRSDGRWRLFLFSDSNQPFEEIGATVRSKLVEVCNYLLGNEASPLVRYRHSTPKTDHYDSGHPNGIAIAPPDSVIEILAVLQQPHDVLQTQLLESGASLPAVLTPKKGVHGLTNMHNIFCDEKPHYNIWGATVPWQSIYDARGVSREDGAMIVVRPDGYVAAVLPLEIRDGKHDLLQNFFSGFMNT</sequence>
<dbReference type="Gene3D" id="3.30.9.10">
    <property type="entry name" value="D-Amino Acid Oxidase, subunit A, domain 2"/>
    <property type="match status" value="1"/>
</dbReference>
<dbReference type="InterPro" id="IPR050641">
    <property type="entry name" value="RIFMO-like"/>
</dbReference>
<protein>
    <recommendedName>
        <fullName evidence="11">Phenol 2-monooxygenase</fullName>
    </recommendedName>
</protein>
<keyword evidence="5" id="KW-0560">Oxidoreductase</keyword>
<evidence type="ECO:0000313" key="10">
    <source>
        <dbReference type="Proteomes" id="UP000243797"/>
    </source>
</evidence>
<dbReference type="Gene3D" id="3.50.50.60">
    <property type="entry name" value="FAD/NAD(P)-binding domain"/>
    <property type="match status" value="1"/>
</dbReference>
<organism evidence="9 10">
    <name type="scientific">Sphaceloma murrayae</name>
    <dbReference type="NCBI Taxonomy" id="2082308"/>
    <lineage>
        <taxon>Eukaryota</taxon>
        <taxon>Fungi</taxon>
        <taxon>Dikarya</taxon>
        <taxon>Ascomycota</taxon>
        <taxon>Pezizomycotina</taxon>
        <taxon>Dothideomycetes</taxon>
        <taxon>Dothideomycetidae</taxon>
        <taxon>Myriangiales</taxon>
        <taxon>Elsinoaceae</taxon>
        <taxon>Sphaceloma</taxon>
    </lineage>
</organism>
<dbReference type="AlphaFoldDB" id="A0A2K1QWC7"/>
<evidence type="ECO:0000256" key="5">
    <source>
        <dbReference type="ARBA" id="ARBA00023002"/>
    </source>
</evidence>
<dbReference type="SUPFAM" id="SSF54373">
    <property type="entry name" value="FAD-linked reductases, C-terminal domain"/>
    <property type="match status" value="1"/>
</dbReference>
<dbReference type="InterPro" id="IPR036249">
    <property type="entry name" value="Thioredoxin-like_sf"/>
</dbReference>
<dbReference type="Gene3D" id="3.40.30.20">
    <property type="match status" value="1"/>
</dbReference>
<dbReference type="SUPFAM" id="SSF51905">
    <property type="entry name" value="FAD/NAD(P)-binding domain"/>
    <property type="match status" value="1"/>
</dbReference>
<dbReference type="PRINTS" id="PR00420">
    <property type="entry name" value="RNGMNOXGNASE"/>
</dbReference>
<dbReference type="EMBL" id="NKHZ01000032">
    <property type="protein sequence ID" value="PNS19260.1"/>
    <property type="molecule type" value="Genomic_DNA"/>
</dbReference>
<proteinExistence type="inferred from homology"/>
<comment type="similarity">
    <text evidence="2">Belongs to the PheA/TfdB FAD monooxygenase family.</text>
</comment>
<keyword evidence="3" id="KW-0285">Flavoprotein</keyword>
<evidence type="ECO:0000256" key="4">
    <source>
        <dbReference type="ARBA" id="ARBA00022827"/>
    </source>
</evidence>
<dbReference type="Proteomes" id="UP000243797">
    <property type="component" value="Unassembled WGS sequence"/>
</dbReference>
<dbReference type="InterPro" id="IPR002938">
    <property type="entry name" value="FAD-bd"/>
</dbReference>
<dbReference type="Pfam" id="PF07976">
    <property type="entry name" value="Phe_hydrox_dim"/>
    <property type="match status" value="1"/>
</dbReference>
<gene>
    <name evidence="9" type="ORF">CAC42_2437</name>
</gene>
<evidence type="ECO:0000256" key="3">
    <source>
        <dbReference type="ARBA" id="ARBA00022630"/>
    </source>
</evidence>
<dbReference type="InParanoid" id="A0A2K1QWC7"/>
<comment type="cofactor">
    <cofactor evidence="1">
        <name>FAD</name>
        <dbReference type="ChEBI" id="CHEBI:57692"/>
    </cofactor>
</comment>
<dbReference type="GO" id="GO:0071949">
    <property type="term" value="F:FAD binding"/>
    <property type="evidence" value="ECO:0007669"/>
    <property type="project" value="InterPro"/>
</dbReference>
<accession>A0A2K1QWC7</accession>
<evidence type="ECO:0000256" key="6">
    <source>
        <dbReference type="SAM" id="MobiDB-lite"/>
    </source>
</evidence>
<evidence type="ECO:0000256" key="1">
    <source>
        <dbReference type="ARBA" id="ARBA00001974"/>
    </source>
</evidence>
<dbReference type="InterPro" id="IPR036188">
    <property type="entry name" value="FAD/NAD-bd_sf"/>
</dbReference>
<dbReference type="STRING" id="2082308.A0A2K1QWC7"/>
<evidence type="ECO:0000259" key="8">
    <source>
        <dbReference type="Pfam" id="PF07976"/>
    </source>
</evidence>
<dbReference type="GO" id="GO:0016709">
    <property type="term" value="F:oxidoreductase activity, acting on paired donors, with incorporation or reduction of molecular oxygen, NAD(P)H as one donor, and incorporation of one atom of oxygen"/>
    <property type="evidence" value="ECO:0007669"/>
    <property type="project" value="UniProtKB-ARBA"/>
</dbReference>
<dbReference type="InterPro" id="IPR012941">
    <property type="entry name" value="Phe_hydrox_C_dim_dom"/>
</dbReference>
<keyword evidence="4" id="KW-0274">FAD</keyword>
<evidence type="ECO:0008006" key="11">
    <source>
        <dbReference type="Google" id="ProtNLM"/>
    </source>
</evidence>
<feature type="domain" description="FAD-binding" evidence="7">
    <location>
        <begin position="34"/>
        <end position="399"/>
    </location>
</feature>